<feature type="non-terminal residue" evidence="2">
    <location>
        <position position="287"/>
    </location>
</feature>
<dbReference type="OrthoDB" id="5569250at2759"/>
<feature type="compositionally biased region" description="Polar residues" evidence="1">
    <location>
        <begin position="24"/>
        <end position="36"/>
    </location>
</feature>
<name>A0A0C3K2J0_PISTI</name>
<gene>
    <name evidence="2" type="ORF">M404DRAFT_1001258</name>
</gene>
<evidence type="ECO:0000256" key="1">
    <source>
        <dbReference type="SAM" id="MobiDB-lite"/>
    </source>
</evidence>
<protein>
    <submittedName>
        <fullName evidence="2">Uncharacterized protein</fullName>
    </submittedName>
</protein>
<organism evidence="2 3">
    <name type="scientific">Pisolithus tinctorius Marx 270</name>
    <dbReference type="NCBI Taxonomy" id="870435"/>
    <lineage>
        <taxon>Eukaryota</taxon>
        <taxon>Fungi</taxon>
        <taxon>Dikarya</taxon>
        <taxon>Basidiomycota</taxon>
        <taxon>Agaricomycotina</taxon>
        <taxon>Agaricomycetes</taxon>
        <taxon>Agaricomycetidae</taxon>
        <taxon>Boletales</taxon>
        <taxon>Sclerodermatineae</taxon>
        <taxon>Pisolithaceae</taxon>
        <taxon>Pisolithus</taxon>
    </lineage>
</organism>
<evidence type="ECO:0000313" key="2">
    <source>
        <dbReference type="EMBL" id="KIO03747.1"/>
    </source>
</evidence>
<dbReference type="EMBL" id="KN831975">
    <property type="protein sequence ID" value="KIO03747.1"/>
    <property type="molecule type" value="Genomic_DNA"/>
</dbReference>
<proteinExistence type="predicted"/>
<feature type="region of interest" description="Disordered" evidence="1">
    <location>
        <begin position="260"/>
        <end position="287"/>
    </location>
</feature>
<keyword evidence="3" id="KW-1185">Reference proteome</keyword>
<sequence length="287" mass="32065">SDPNGAEVEGLFPPRARTAPDANLHQSTPSDQGLSAASGQLDIHGVPISDLIPSVVEVICKAQQCEADDMLEYILSRASKTPDDLIDLNGHVLLDKCINKVLPICNGHTEDIEGFPVSDIRKALIDYTACKQEDDLYKPFVLASNTALAHLKRLKIDGMREEESKEVQMFFQGHNSRRKPDIIVLPFPNYSEYFTDPRLGSWDEHVLMIGQDETPTVSSWKDVLGVFELKRSKSEMRSPPKEYFVSKYQASKPKFLKIGKDGNELEETEPQEAPVAERATLAEQALR</sequence>
<dbReference type="HOGENOM" id="CLU_971647_0_0_1"/>
<feature type="region of interest" description="Disordered" evidence="1">
    <location>
        <begin position="1"/>
        <end position="36"/>
    </location>
</feature>
<dbReference type="Proteomes" id="UP000054217">
    <property type="component" value="Unassembled WGS sequence"/>
</dbReference>
<reference evidence="3" key="2">
    <citation type="submission" date="2015-01" db="EMBL/GenBank/DDBJ databases">
        <title>Evolutionary Origins and Diversification of the Mycorrhizal Mutualists.</title>
        <authorList>
            <consortium name="DOE Joint Genome Institute"/>
            <consortium name="Mycorrhizal Genomics Consortium"/>
            <person name="Kohler A."/>
            <person name="Kuo A."/>
            <person name="Nagy L.G."/>
            <person name="Floudas D."/>
            <person name="Copeland A."/>
            <person name="Barry K.W."/>
            <person name="Cichocki N."/>
            <person name="Veneault-Fourrey C."/>
            <person name="LaButti K."/>
            <person name="Lindquist E.A."/>
            <person name="Lipzen A."/>
            <person name="Lundell T."/>
            <person name="Morin E."/>
            <person name="Murat C."/>
            <person name="Riley R."/>
            <person name="Ohm R."/>
            <person name="Sun H."/>
            <person name="Tunlid A."/>
            <person name="Henrissat B."/>
            <person name="Grigoriev I.V."/>
            <person name="Hibbett D.S."/>
            <person name="Martin F."/>
        </authorList>
    </citation>
    <scope>NUCLEOTIDE SEQUENCE [LARGE SCALE GENOMIC DNA]</scope>
    <source>
        <strain evidence="3">Marx 270</strain>
    </source>
</reference>
<evidence type="ECO:0000313" key="3">
    <source>
        <dbReference type="Proteomes" id="UP000054217"/>
    </source>
</evidence>
<reference evidence="2 3" key="1">
    <citation type="submission" date="2014-04" db="EMBL/GenBank/DDBJ databases">
        <authorList>
            <consortium name="DOE Joint Genome Institute"/>
            <person name="Kuo A."/>
            <person name="Kohler A."/>
            <person name="Costa M.D."/>
            <person name="Nagy L.G."/>
            <person name="Floudas D."/>
            <person name="Copeland A."/>
            <person name="Barry K.W."/>
            <person name="Cichocki N."/>
            <person name="Veneault-Fourrey C."/>
            <person name="LaButti K."/>
            <person name="Lindquist E.A."/>
            <person name="Lipzen A."/>
            <person name="Lundell T."/>
            <person name="Morin E."/>
            <person name="Murat C."/>
            <person name="Sun H."/>
            <person name="Tunlid A."/>
            <person name="Henrissat B."/>
            <person name="Grigoriev I.V."/>
            <person name="Hibbett D.S."/>
            <person name="Martin F."/>
            <person name="Nordberg H.P."/>
            <person name="Cantor M.N."/>
            <person name="Hua S.X."/>
        </authorList>
    </citation>
    <scope>NUCLEOTIDE SEQUENCE [LARGE SCALE GENOMIC DNA]</scope>
    <source>
        <strain evidence="2 3">Marx 270</strain>
    </source>
</reference>
<dbReference type="InParanoid" id="A0A0C3K2J0"/>
<feature type="non-terminal residue" evidence="2">
    <location>
        <position position="1"/>
    </location>
</feature>
<accession>A0A0C3K2J0</accession>
<dbReference type="AlphaFoldDB" id="A0A0C3K2J0"/>